<organism evidence="6 7">
    <name type="scientific">Aquarana catesbeiana</name>
    <name type="common">American bullfrog</name>
    <name type="synonym">Rana catesbeiana</name>
    <dbReference type="NCBI Taxonomy" id="8400"/>
    <lineage>
        <taxon>Eukaryota</taxon>
        <taxon>Metazoa</taxon>
        <taxon>Chordata</taxon>
        <taxon>Craniata</taxon>
        <taxon>Vertebrata</taxon>
        <taxon>Euteleostomi</taxon>
        <taxon>Amphibia</taxon>
        <taxon>Batrachia</taxon>
        <taxon>Anura</taxon>
        <taxon>Neobatrachia</taxon>
        <taxon>Ranoidea</taxon>
        <taxon>Ranidae</taxon>
        <taxon>Aquarana</taxon>
    </lineage>
</organism>
<evidence type="ECO:0000256" key="3">
    <source>
        <dbReference type="ARBA" id="ARBA00022658"/>
    </source>
</evidence>
<dbReference type="PROSITE" id="PS50211">
    <property type="entry name" value="DENN"/>
    <property type="match status" value="1"/>
</dbReference>
<keyword evidence="7" id="KW-1185">Reference proteome</keyword>
<keyword evidence="3" id="KW-0344">Guanine-nucleotide releasing factor</keyword>
<dbReference type="GO" id="GO:0005770">
    <property type="term" value="C:late endosome"/>
    <property type="evidence" value="ECO:0007669"/>
    <property type="project" value="UniProtKB-SubCell"/>
</dbReference>
<evidence type="ECO:0000256" key="4">
    <source>
        <dbReference type="ARBA" id="ARBA00022753"/>
    </source>
</evidence>
<dbReference type="Proteomes" id="UP000228934">
    <property type="component" value="Unassembled WGS sequence"/>
</dbReference>
<accession>A0A2G9R6J1</accession>
<dbReference type="PANTHER" id="PTHR28544">
    <property type="entry name" value="PROTEIN FAM45A-RELATED"/>
    <property type="match status" value="1"/>
</dbReference>
<sequence>VTHFCVVLTAKDFNPEKYAVFGRILSRIYETHGSPVPMVETYISVFTKGTCQSEDNGTFLCRDYDQRKAFMSGSVKDVVLQFGMESVILYTALMLKKRIVVYHPKVEVVLEFSRSLPALVWHRQDWSILHPYVHLTPEEIDPLKCVSGYIAGFHEAEVSNRSDLYDVFVNLAENTVSISHSAKEALTLGKLHKEIGQLLVQSAEDLDKTESQVIKDICVKTREILSILSSLSQETGDRDRPTLNLEQLRQKKFPPATENFLMHLAAAEQMLLT</sequence>
<dbReference type="Gene3D" id="3.40.50.11500">
    <property type="match status" value="1"/>
</dbReference>
<dbReference type="OrthoDB" id="66409at2759"/>
<comment type="subcellular location">
    <subcellularLocation>
        <location evidence="1">Late endosome</location>
    </subcellularLocation>
</comment>
<evidence type="ECO:0000259" key="5">
    <source>
        <dbReference type="PROSITE" id="PS50211"/>
    </source>
</evidence>
<dbReference type="InterPro" id="IPR037516">
    <property type="entry name" value="Tripartite_DENN"/>
</dbReference>
<reference evidence="7" key="1">
    <citation type="journal article" date="2017" name="Nat. Commun.">
        <title>The North American bullfrog draft genome provides insight into hormonal regulation of long noncoding RNA.</title>
        <authorList>
            <person name="Hammond S.A."/>
            <person name="Warren R.L."/>
            <person name="Vandervalk B.P."/>
            <person name="Kucuk E."/>
            <person name="Khan H."/>
            <person name="Gibb E.A."/>
            <person name="Pandoh P."/>
            <person name="Kirk H."/>
            <person name="Zhao Y."/>
            <person name="Jones M."/>
            <person name="Mungall A.J."/>
            <person name="Coope R."/>
            <person name="Pleasance S."/>
            <person name="Moore R.A."/>
            <person name="Holt R.A."/>
            <person name="Round J.M."/>
            <person name="Ohora S."/>
            <person name="Walle B.V."/>
            <person name="Veldhoen N."/>
            <person name="Helbing C.C."/>
            <person name="Birol I."/>
        </authorList>
    </citation>
    <scope>NUCLEOTIDE SEQUENCE [LARGE SCALE GENOMIC DNA]</scope>
</reference>
<dbReference type="GO" id="GO:0031267">
    <property type="term" value="F:small GTPase binding"/>
    <property type="evidence" value="ECO:0007669"/>
    <property type="project" value="TreeGrafter"/>
</dbReference>
<dbReference type="GO" id="GO:0005085">
    <property type="term" value="F:guanyl-nucleotide exchange factor activity"/>
    <property type="evidence" value="ECO:0007669"/>
    <property type="project" value="UniProtKB-KW"/>
</dbReference>
<dbReference type="AlphaFoldDB" id="A0A2G9R6J1"/>
<feature type="domain" description="UDENN" evidence="5">
    <location>
        <begin position="1"/>
        <end position="273"/>
    </location>
</feature>
<dbReference type="GO" id="GO:0015031">
    <property type="term" value="P:protein transport"/>
    <property type="evidence" value="ECO:0007669"/>
    <property type="project" value="TreeGrafter"/>
</dbReference>
<protein>
    <recommendedName>
        <fullName evidence="5">UDENN domain-containing protein</fullName>
    </recommendedName>
</protein>
<evidence type="ECO:0000313" key="7">
    <source>
        <dbReference type="Proteomes" id="UP000228934"/>
    </source>
</evidence>
<dbReference type="InterPro" id="IPR042431">
    <property type="entry name" value="FAM45"/>
</dbReference>
<evidence type="ECO:0000256" key="2">
    <source>
        <dbReference type="ARBA" id="ARBA00008641"/>
    </source>
</evidence>
<dbReference type="GO" id="GO:2000641">
    <property type="term" value="P:regulation of early endosome to late endosome transport"/>
    <property type="evidence" value="ECO:0007669"/>
    <property type="project" value="TreeGrafter"/>
</dbReference>
<feature type="non-terminal residue" evidence="6">
    <location>
        <position position="1"/>
    </location>
</feature>
<proteinExistence type="inferred from homology"/>
<keyword evidence="4" id="KW-0967">Endosome</keyword>
<gene>
    <name evidence="6" type="ORF">AB205_0078090</name>
</gene>
<name>A0A2G9R6J1_AQUCT</name>
<comment type="similarity">
    <text evidence="2">Belongs to the DENND10 family.</text>
</comment>
<dbReference type="Pfam" id="PF08616">
    <property type="entry name" value="SPA"/>
    <property type="match status" value="1"/>
</dbReference>
<dbReference type="EMBL" id="KV983278">
    <property type="protein sequence ID" value="PIO22891.1"/>
    <property type="molecule type" value="Genomic_DNA"/>
</dbReference>
<evidence type="ECO:0000313" key="6">
    <source>
        <dbReference type="EMBL" id="PIO22891.1"/>
    </source>
</evidence>
<dbReference type="InterPro" id="IPR043153">
    <property type="entry name" value="DENN_C"/>
</dbReference>
<dbReference type="PANTHER" id="PTHR28544:SF1">
    <property type="entry name" value="DENN DOMAIN-CONTAINING PROTEIN 10-RELATED"/>
    <property type="match status" value="1"/>
</dbReference>
<evidence type="ECO:0000256" key="1">
    <source>
        <dbReference type="ARBA" id="ARBA00004603"/>
    </source>
</evidence>